<dbReference type="InParanoid" id="A0A1C7N3T0"/>
<organism evidence="2 3">
    <name type="scientific">Choanephora cucurbitarum</name>
    <dbReference type="NCBI Taxonomy" id="101091"/>
    <lineage>
        <taxon>Eukaryota</taxon>
        <taxon>Fungi</taxon>
        <taxon>Fungi incertae sedis</taxon>
        <taxon>Mucoromycota</taxon>
        <taxon>Mucoromycotina</taxon>
        <taxon>Mucoromycetes</taxon>
        <taxon>Mucorales</taxon>
        <taxon>Mucorineae</taxon>
        <taxon>Choanephoraceae</taxon>
        <taxon>Choanephoroideae</taxon>
        <taxon>Choanephora</taxon>
    </lineage>
</organism>
<dbReference type="AlphaFoldDB" id="A0A1C7N3T0"/>
<dbReference type="EMBL" id="LUGH01000625">
    <property type="protein sequence ID" value="OBZ83658.1"/>
    <property type="molecule type" value="Genomic_DNA"/>
</dbReference>
<name>A0A1C7N3T0_9FUNG</name>
<dbReference type="Proteomes" id="UP000093000">
    <property type="component" value="Unassembled WGS sequence"/>
</dbReference>
<evidence type="ECO:0000256" key="1">
    <source>
        <dbReference type="SAM" id="Phobius"/>
    </source>
</evidence>
<evidence type="ECO:0000313" key="2">
    <source>
        <dbReference type="EMBL" id="OBZ83658.1"/>
    </source>
</evidence>
<sequence length="212" mass="24426">MEESNSFICPTCFFDFQSSEELLLHETIDPLCSPVLATGLGFNVEELSNPRSLNYNAPNSPATTFYAWPYSLHYFQQHVFQPLEDEQDTGIIYSFLGRHKTPSTPVEFDIMTDSSMSDEDTHPIPLIKTRWKISRIFGFIQETLLLRNNVILPEILNDYPAIRFFFQTCYALILVFLVCSGIVCFYLASTDNKTSVDHYYIFAKHLTVDFIV</sequence>
<keyword evidence="1" id="KW-0812">Transmembrane</keyword>
<gene>
    <name evidence="2" type="ORF">A0J61_08291</name>
</gene>
<dbReference type="OrthoDB" id="10612697at2759"/>
<proteinExistence type="predicted"/>
<feature type="transmembrane region" description="Helical" evidence="1">
    <location>
        <begin position="164"/>
        <end position="188"/>
    </location>
</feature>
<protein>
    <submittedName>
        <fullName evidence="2">Uncharacterized protein</fullName>
    </submittedName>
</protein>
<keyword evidence="1" id="KW-1133">Transmembrane helix</keyword>
<evidence type="ECO:0000313" key="3">
    <source>
        <dbReference type="Proteomes" id="UP000093000"/>
    </source>
</evidence>
<accession>A0A1C7N3T0</accession>
<keyword evidence="1" id="KW-0472">Membrane</keyword>
<reference evidence="2 3" key="1">
    <citation type="submission" date="2016-03" db="EMBL/GenBank/DDBJ databases">
        <title>Choanephora cucurbitarum.</title>
        <authorList>
            <person name="Min B."/>
            <person name="Park H."/>
            <person name="Park J.-H."/>
            <person name="Shin H.-D."/>
            <person name="Choi I.-G."/>
        </authorList>
    </citation>
    <scope>NUCLEOTIDE SEQUENCE [LARGE SCALE GENOMIC DNA]</scope>
    <source>
        <strain evidence="2 3">KUS-F28377</strain>
    </source>
</reference>
<keyword evidence="3" id="KW-1185">Reference proteome</keyword>
<comment type="caution">
    <text evidence="2">The sequence shown here is derived from an EMBL/GenBank/DDBJ whole genome shotgun (WGS) entry which is preliminary data.</text>
</comment>